<feature type="region of interest" description="Disordered" evidence="1">
    <location>
        <begin position="222"/>
        <end position="242"/>
    </location>
</feature>
<evidence type="ECO:0000313" key="2">
    <source>
        <dbReference type="EMBL" id="KAF9524447.1"/>
    </source>
</evidence>
<organism evidence="2 3">
    <name type="scientific">Crepidotus variabilis</name>
    <dbReference type="NCBI Taxonomy" id="179855"/>
    <lineage>
        <taxon>Eukaryota</taxon>
        <taxon>Fungi</taxon>
        <taxon>Dikarya</taxon>
        <taxon>Basidiomycota</taxon>
        <taxon>Agaricomycotina</taxon>
        <taxon>Agaricomycetes</taxon>
        <taxon>Agaricomycetidae</taxon>
        <taxon>Agaricales</taxon>
        <taxon>Agaricineae</taxon>
        <taxon>Crepidotaceae</taxon>
        <taxon>Crepidotus</taxon>
    </lineage>
</organism>
<evidence type="ECO:0000256" key="1">
    <source>
        <dbReference type="SAM" id="MobiDB-lite"/>
    </source>
</evidence>
<keyword evidence="3" id="KW-1185">Reference proteome</keyword>
<reference evidence="2" key="1">
    <citation type="submission" date="2020-11" db="EMBL/GenBank/DDBJ databases">
        <authorList>
            <consortium name="DOE Joint Genome Institute"/>
            <person name="Ahrendt S."/>
            <person name="Riley R."/>
            <person name="Andreopoulos W."/>
            <person name="Labutti K."/>
            <person name="Pangilinan J."/>
            <person name="Ruiz-Duenas F.J."/>
            <person name="Barrasa J.M."/>
            <person name="Sanchez-Garcia M."/>
            <person name="Camarero S."/>
            <person name="Miyauchi S."/>
            <person name="Serrano A."/>
            <person name="Linde D."/>
            <person name="Babiker R."/>
            <person name="Drula E."/>
            <person name="Ayuso-Fernandez I."/>
            <person name="Pacheco R."/>
            <person name="Padilla G."/>
            <person name="Ferreira P."/>
            <person name="Barriuso J."/>
            <person name="Kellner H."/>
            <person name="Castanera R."/>
            <person name="Alfaro M."/>
            <person name="Ramirez L."/>
            <person name="Pisabarro A.G."/>
            <person name="Kuo A."/>
            <person name="Tritt A."/>
            <person name="Lipzen A."/>
            <person name="He G."/>
            <person name="Yan M."/>
            <person name="Ng V."/>
            <person name="Cullen D."/>
            <person name="Martin F."/>
            <person name="Rosso M.-N."/>
            <person name="Henrissat B."/>
            <person name="Hibbett D."/>
            <person name="Martinez A.T."/>
            <person name="Grigoriev I.V."/>
        </authorList>
    </citation>
    <scope>NUCLEOTIDE SEQUENCE</scope>
    <source>
        <strain evidence="2">CBS 506.95</strain>
    </source>
</reference>
<gene>
    <name evidence="2" type="ORF">CPB83DRAFT_897845</name>
</gene>
<sequence>MPPFTFQFPSPIARSIKLNSRALSVNTSKLPDSLETDRTWAEEVLQYGCFPDASASVTAPLDQWIIEHRHNLGVLADSKTLGAQPLAQLESVGCDLIAIKSVSQAHGPLQRPDVHNLYISFFLDKSLNLDYDLEDLQSPTILAARFYDLKDDKPTPAWLQLADPHIVVRETPSKAMRILTWLVNQHVNREHLDDVLNWCTRVLNVYPQRPIISNDREVDLSSYEIGDPESNDERSLKRTKMV</sequence>
<protein>
    <submittedName>
        <fullName evidence="2">Uncharacterized protein</fullName>
    </submittedName>
</protein>
<comment type="caution">
    <text evidence="2">The sequence shown here is derived from an EMBL/GenBank/DDBJ whole genome shotgun (WGS) entry which is preliminary data.</text>
</comment>
<evidence type="ECO:0000313" key="3">
    <source>
        <dbReference type="Proteomes" id="UP000807306"/>
    </source>
</evidence>
<proteinExistence type="predicted"/>
<dbReference type="EMBL" id="MU157898">
    <property type="protein sequence ID" value="KAF9524447.1"/>
    <property type="molecule type" value="Genomic_DNA"/>
</dbReference>
<name>A0A9P6JKP1_9AGAR</name>
<dbReference type="Proteomes" id="UP000807306">
    <property type="component" value="Unassembled WGS sequence"/>
</dbReference>
<dbReference type="AlphaFoldDB" id="A0A9P6JKP1"/>
<accession>A0A9P6JKP1</accession>